<comment type="caution">
    <text evidence="5">The sequence shown here is derived from an EMBL/GenBank/DDBJ whole genome shotgun (WGS) entry which is preliminary data.</text>
</comment>
<proteinExistence type="predicted"/>
<keyword evidence="6" id="KW-1185">Reference proteome</keyword>
<dbReference type="InterPro" id="IPR041674">
    <property type="entry name" value="TetR_C_22"/>
</dbReference>
<evidence type="ECO:0000256" key="3">
    <source>
        <dbReference type="SAM" id="MobiDB-lite"/>
    </source>
</evidence>
<dbReference type="Gene3D" id="1.10.357.10">
    <property type="entry name" value="Tetracycline Repressor, domain 2"/>
    <property type="match status" value="1"/>
</dbReference>
<gene>
    <name evidence="5" type="ORF">GCM10022222_19050</name>
</gene>
<protein>
    <recommendedName>
        <fullName evidence="4">HTH tetR-type domain-containing protein</fullName>
    </recommendedName>
</protein>
<accession>A0ABP6VK65</accession>
<evidence type="ECO:0000256" key="1">
    <source>
        <dbReference type="ARBA" id="ARBA00023125"/>
    </source>
</evidence>
<dbReference type="PANTHER" id="PTHR30055">
    <property type="entry name" value="HTH-TYPE TRANSCRIPTIONAL REGULATOR RUTR"/>
    <property type="match status" value="1"/>
</dbReference>
<dbReference type="Proteomes" id="UP001500689">
    <property type="component" value="Unassembled WGS sequence"/>
</dbReference>
<dbReference type="InterPro" id="IPR050109">
    <property type="entry name" value="HTH-type_TetR-like_transc_reg"/>
</dbReference>
<evidence type="ECO:0000313" key="5">
    <source>
        <dbReference type="EMBL" id="GAA3535605.1"/>
    </source>
</evidence>
<evidence type="ECO:0000256" key="2">
    <source>
        <dbReference type="PROSITE-ProRule" id="PRU00335"/>
    </source>
</evidence>
<dbReference type="PROSITE" id="PS50977">
    <property type="entry name" value="HTH_TETR_2"/>
    <property type="match status" value="1"/>
</dbReference>
<dbReference type="InterPro" id="IPR023772">
    <property type="entry name" value="DNA-bd_HTH_TetR-type_CS"/>
</dbReference>
<dbReference type="PRINTS" id="PR00455">
    <property type="entry name" value="HTHTETR"/>
</dbReference>
<feature type="region of interest" description="Disordered" evidence="3">
    <location>
        <begin position="43"/>
        <end position="74"/>
    </location>
</feature>
<feature type="region of interest" description="Disordered" evidence="3">
    <location>
        <begin position="86"/>
        <end position="119"/>
    </location>
</feature>
<reference evidence="6" key="1">
    <citation type="journal article" date="2019" name="Int. J. Syst. Evol. Microbiol.">
        <title>The Global Catalogue of Microorganisms (GCM) 10K type strain sequencing project: providing services to taxonomists for standard genome sequencing and annotation.</title>
        <authorList>
            <consortium name="The Broad Institute Genomics Platform"/>
            <consortium name="The Broad Institute Genome Sequencing Center for Infectious Disease"/>
            <person name="Wu L."/>
            <person name="Ma J."/>
        </authorList>
    </citation>
    <scope>NUCLEOTIDE SEQUENCE [LARGE SCALE GENOMIC DNA]</scope>
    <source>
        <strain evidence="6">JCM 16898</strain>
    </source>
</reference>
<feature type="DNA-binding region" description="H-T-H motif" evidence="2">
    <location>
        <begin position="145"/>
        <end position="164"/>
    </location>
</feature>
<organism evidence="5 6">
    <name type="scientific">Amycolatopsis ultiminotia</name>
    <dbReference type="NCBI Taxonomy" id="543629"/>
    <lineage>
        <taxon>Bacteria</taxon>
        <taxon>Bacillati</taxon>
        <taxon>Actinomycetota</taxon>
        <taxon>Actinomycetes</taxon>
        <taxon>Pseudonocardiales</taxon>
        <taxon>Pseudonocardiaceae</taxon>
        <taxon>Amycolatopsis</taxon>
    </lineage>
</organism>
<dbReference type="PROSITE" id="PS01081">
    <property type="entry name" value="HTH_TETR_1"/>
    <property type="match status" value="1"/>
</dbReference>
<dbReference type="PANTHER" id="PTHR30055:SF226">
    <property type="entry name" value="HTH-TYPE TRANSCRIPTIONAL REGULATOR PKSA"/>
    <property type="match status" value="1"/>
</dbReference>
<feature type="compositionally biased region" description="Polar residues" evidence="3">
    <location>
        <begin position="94"/>
        <end position="108"/>
    </location>
</feature>
<dbReference type="Pfam" id="PF17928">
    <property type="entry name" value="TetR_C_22"/>
    <property type="match status" value="1"/>
</dbReference>
<feature type="region of interest" description="Disordered" evidence="3">
    <location>
        <begin position="1"/>
        <end position="30"/>
    </location>
</feature>
<dbReference type="EMBL" id="BAAAZN010000003">
    <property type="protein sequence ID" value="GAA3535605.1"/>
    <property type="molecule type" value="Genomic_DNA"/>
</dbReference>
<dbReference type="InterPro" id="IPR009057">
    <property type="entry name" value="Homeodomain-like_sf"/>
</dbReference>
<evidence type="ECO:0000259" key="4">
    <source>
        <dbReference type="PROSITE" id="PS50977"/>
    </source>
</evidence>
<dbReference type="InterPro" id="IPR001647">
    <property type="entry name" value="HTH_TetR"/>
</dbReference>
<keyword evidence="1 2" id="KW-0238">DNA-binding</keyword>
<sequence length="309" mass="34123">MDGPRPPSAVAPSIWNAEVETPHRKPGGKVGWSTLITFLHGAAAGVEGGGGESTGPSPSATRTGEREKFSYTRPSLDEGEAIKGAKVPHRMSVSGESPRNQVADTQAEPTPLRRKPMQQRSARRVEQMLDASAQLIDELGYDALTTTLIAKRAGVAVGSLYQFFPDKRAVVQALTQRNLERFVAAVNERLQELSPEHWWHIVDSVLDIYLQMHREVPGFSKVHFGDVIDLQLLDEERDNNSVIVDSLVEILRVHVERPADELRFAIAIANETADALLKFAFRRDPQGDERIVAEAKDVVKGYLASRFGE</sequence>
<dbReference type="Pfam" id="PF00440">
    <property type="entry name" value="TetR_N"/>
    <property type="match status" value="1"/>
</dbReference>
<feature type="domain" description="HTH tetR-type" evidence="4">
    <location>
        <begin position="122"/>
        <end position="182"/>
    </location>
</feature>
<name>A0ABP6VK65_9PSEU</name>
<evidence type="ECO:0000313" key="6">
    <source>
        <dbReference type="Proteomes" id="UP001500689"/>
    </source>
</evidence>
<dbReference type="SUPFAM" id="SSF46689">
    <property type="entry name" value="Homeodomain-like"/>
    <property type="match status" value="1"/>
</dbReference>